<evidence type="ECO:0000256" key="7">
    <source>
        <dbReference type="SAM" id="MobiDB-lite"/>
    </source>
</evidence>
<evidence type="ECO:0000256" key="6">
    <source>
        <dbReference type="ARBA" id="ARBA00023136"/>
    </source>
</evidence>
<comment type="similarity">
    <text evidence="2">Belongs to the EccE family.</text>
</comment>
<keyword evidence="3" id="KW-1003">Cell membrane</keyword>
<proteinExistence type="inferred from homology"/>
<sequence>MPNQTARRRRAGAGEAAEAAAGAERPRRAGRGRRGGPPASTAAPSAGTGPRGAAGGPVTVRVNPRPGLLGGRLKLHQLVLVEVAAALVAVGWTISRPVAAGFGAVSLVLLLLAVIRLRGRSVPELLRVRSALKSRQRQARTLLPPAGTDPALAPALELEPALRTCTHATEADLGGRPVRRETGMVGDGTFLSSVLLVQAKDQPLRPVRTALPLPLDVVCSALTVDDITLESVQLVQHTQPAPAPHVPEQSLAARAYRELPDGTATPGLRLTWIALKLDPERAAAAVRARGGGEEGARRALKRVTDQLAGRLNSAGFNATVLDERELIAALAISTCANPIAVAGRQGTGSGAGTTRRTQEGNRFWRIDDRWHSTYWISRWPQLSRPGGGAGRIAAPDLVNLITGSPALASTFSLTAGHGTGGSVTVTGHLRVTGRNEDELGQLGRQVETRAQSAGLGLVRLDLEQAPGVLATLPLGGAS</sequence>
<evidence type="ECO:0000256" key="4">
    <source>
        <dbReference type="ARBA" id="ARBA00022692"/>
    </source>
</evidence>
<gene>
    <name evidence="10" type="primary">eccE</name>
    <name evidence="10" type="ORF">AB2U05_21870</name>
</gene>
<feature type="compositionally biased region" description="Low complexity" evidence="7">
    <location>
        <begin position="13"/>
        <end position="23"/>
    </location>
</feature>
<evidence type="ECO:0000256" key="5">
    <source>
        <dbReference type="ARBA" id="ARBA00022989"/>
    </source>
</evidence>
<dbReference type="EMBL" id="CP163445">
    <property type="protein sequence ID" value="XDQ80918.1"/>
    <property type="molecule type" value="Genomic_DNA"/>
</dbReference>
<feature type="transmembrane region" description="Helical" evidence="8">
    <location>
        <begin position="100"/>
        <end position="117"/>
    </location>
</feature>
<organism evidence="10">
    <name type="scientific">Streptomyces sp. Y1</name>
    <dbReference type="NCBI Taxonomy" id="3238634"/>
    <lineage>
        <taxon>Bacteria</taxon>
        <taxon>Bacillati</taxon>
        <taxon>Actinomycetota</taxon>
        <taxon>Actinomycetes</taxon>
        <taxon>Kitasatosporales</taxon>
        <taxon>Streptomycetaceae</taxon>
        <taxon>Streptomyces</taxon>
    </lineage>
</organism>
<name>A0AB39TPC4_9ACTN</name>
<evidence type="ECO:0000259" key="9">
    <source>
        <dbReference type="Pfam" id="PF11203"/>
    </source>
</evidence>
<evidence type="ECO:0000256" key="3">
    <source>
        <dbReference type="ARBA" id="ARBA00022475"/>
    </source>
</evidence>
<evidence type="ECO:0000256" key="1">
    <source>
        <dbReference type="ARBA" id="ARBA00004236"/>
    </source>
</evidence>
<dbReference type="InterPro" id="IPR021368">
    <property type="entry name" value="T7SS_EccE"/>
</dbReference>
<comment type="subcellular location">
    <subcellularLocation>
        <location evidence="1">Cell membrane</location>
    </subcellularLocation>
</comment>
<dbReference type="GO" id="GO:0005886">
    <property type="term" value="C:plasma membrane"/>
    <property type="evidence" value="ECO:0007669"/>
    <property type="project" value="UniProtKB-SubCell"/>
</dbReference>
<dbReference type="RefSeq" id="WP_369184015.1">
    <property type="nucleotide sequence ID" value="NZ_CP163445.1"/>
</dbReference>
<keyword evidence="5 8" id="KW-1133">Transmembrane helix</keyword>
<protein>
    <submittedName>
        <fullName evidence="10">Type VII secretion protein EccE</fullName>
    </submittedName>
</protein>
<dbReference type="Pfam" id="PF11203">
    <property type="entry name" value="EccE"/>
    <property type="match status" value="1"/>
</dbReference>
<dbReference type="AlphaFoldDB" id="A0AB39TPC4"/>
<accession>A0AB39TPC4</accession>
<feature type="domain" description="Type VII secretion system protein EccE" evidence="9">
    <location>
        <begin position="266"/>
        <end position="376"/>
    </location>
</feature>
<dbReference type="NCBIfam" id="TIGR03923">
    <property type="entry name" value="T7SS_EccE"/>
    <property type="match status" value="1"/>
</dbReference>
<keyword evidence="6 8" id="KW-0472">Membrane</keyword>
<feature type="region of interest" description="Disordered" evidence="7">
    <location>
        <begin position="1"/>
        <end position="59"/>
    </location>
</feature>
<reference evidence="10" key="1">
    <citation type="submission" date="2024-07" db="EMBL/GenBank/DDBJ databases">
        <authorList>
            <person name="Yu S.T."/>
        </authorList>
    </citation>
    <scope>NUCLEOTIDE SEQUENCE</scope>
    <source>
        <strain evidence="10">Y1</strain>
    </source>
</reference>
<keyword evidence="4 8" id="KW-0812">Transmembrane</keyword>
<feature type="compositionally biased region" description="Basic residues" evidence="7">
    <location>
        <begin position="1"/>
        <end position="11"/>
    </location>
</feature>
<evidence type="ECO:0000313" key="10">
    <source>
        <dbReference type="EMBL" id="XDQ80918.1"/>
    </source>
</evidence>
<evidence type="ECO:0000256" key="8">
    <source>
        <dbReference type="SAM" id="Phobius"/>
    </source>
</evidence>
<feature type="compositionally biased region" description="Low complexity" evidence="7">
    <location>
        <begin position="36"/>
        <end position="48"/>
    </location>
</feature>
<evidence type="ECO:0000256" key="2">
    <source>
        <dbReference type="ARBA" id="ARBA00007759"/>
    </source>
</evidence>
<dbReference type="InterPro" id="IPR050051">
    <property type="entry name" value="EccE_dom"/>
</dbReference>